<organism evidence="2 3">
    <name type="scientific">Posidoniimonas corsicana</name>
    <dbReference type="NCBI Taxonomy" id="1938618"/>
    <lineage>
        <taxon>Bacteria</taxon>
        <taxon>Pseudomonadati</taxon>
        <taxon>Planctomycetota</taxon>
        <taxon>Planctomycetia</taxon>
        <taxon>Pirellulales</taxon>
        <taxon>Lacipirellulaceae</taxon>
        <taxon>Posidoniimonas</taxon>
    </lineage>
</organism>
<evidence type="ECO:0008006" key="4">
    <source>
        <dbReference type="Google" id="ProtNLM"/>
    </source>
</evidence>
<reference evidence="2 3" key="1">
    <citation type="submission" date="2019-02" db="EMBL/GenBank/DDBJ databases">
        <title>Deep-cultivation of Planctomycetes and their phenomic and genomic characterization uncovers novel biology.</title>
        <authorList>
            <person name="Wiegand S."/>
            <person name="Jogler M."/>
            <person name="Boedeker C."/>
            <person name="Pinto D."/>
            <person name="Vollmers J."/>
            <person name="Rivas-Marin E."/>
            <person name="Kohn T."/>
            <person name="Peeters S.H."/>
            <person name="Heuer A."/>
            <person name="Rast P."/>
            <person name="Oberbeckmann S."/>
            <person name="Bunk B."/>
            <person name="Jeske O."/>
            <person name="Meyerdierks A."/>
            <person name="Storesund J.E."/>
            <person name="Kallscheuer N."/>
            <person name="Luecker S."/>
            <person name="Lage O.M."/>
            <person name="Pohl T."/>
            <person name="Merkel B.J."/>
            <person name="Hornburger P."/>
            <person name="Mueller R.-W."/>
            <person name="Bruemmer F."/>
            <person name="Labrenz M."/>
            <person name="Spormann A.M."/>
            <person name="Op Den Camp H."/>
            <person name="Overmann J."/>
            <person name="Amann R."/>
            <person name="Jetten M.S.M."/>
            <person name="Mascher T."/>
            <person name="Medema M.H."/>
            <person name="Devos D.P."/>
            <person name="Kaster A.-K."/>
            <person name="Ovreas L."/>
            <person name="Rohde M."/>
            <person name="Galperin M.Y."/>
            <person name="Jogler C."/>
        </authorList>
    </citation>
    <scope>NUCLEOTIDE SEQUENCE [LARGE SCALE GENOMIC DNA]</scope>
    <source>
        <strain evidence="2 3">KOR34</strain>
    </source>
</reference>
<dbReference type="OrthoDB" id="290793at2"/>
<accession>A0A5C5V1N2</accession>
<feature type="signal peptide" evidence="1">
    <location>
        <begin position="1"/>
        <end position="23"/>
    </location>
</feature>
<feature type="chain" id="PRO_5023065879" description="Flagellar protein FliL" evidence="1">
    <location>
        <begin position="24"/>
        <end position="138"/>
    </location>
</feature>
<dbReference type="EMBL" id="SIHJ01000003">
    <property type="protein sequence ID" value="TWT32514.1"/>
    <property type="molecule type" value="Genomic_DNA"/>
</dbReference>
<dbReference type="Proteomes" id="UP000316714">
    <property type="component" value="Unassembled WGS sequence"/>
</dbReference>
<keyword evidence="1" id="KW-0732">Signal</keyword>
<dbReference type="RefSeq" id="WP_146567949.1">
    <property type="nucleotide sequence ID" value="NZ_SIHJ01000003.1"/>
</dbReference>
<name>A0A5C5V1N2_9BACT</name>
<proteinExistence type="predicted"/>
<gene>
    <name evidence="2" type="ORF">KOR34_42770</name>
</gene>
<protein>
    <recommendedName>
        <fullName evidence="4">Flagellar protein FliL</fullName>
    </recommendedName>
</protein>
<evidence type="ECO:0000256" key="1">
    <source>
        <dbReference type="SAM" id="SignalP"/>
    </source>
</evidence>
<evidence type="ECO:0000313" key="2">
    <source>
        <dbReference type="EMBL" id="TWT32514.1"/>
    </source>
</evidence>
<sequence precursor="true">MRYRASALCLLSCLLSWAPPARAAEEAPPEEPGLVGFELGSFVLREYQPLEDVTTRLIFTVHASVSEQIATDFSKLLASRTHRVRDQVLTAARLASSEELQDPELRMLRRRIHLRLKHSLPELDIADIHLSEFQLYRD</sequence>
<dbReference type="AlphaFoldDB" id="A0A5C5V1N2"/>
<evidence type="ECO:0000313" key="3">
    <source>
        <dbReference type="Proteomes" id="UP000316714"/>
    </source>
</evidence>
<comment type="caution">
    <text evidence="2">The sequence shown here is derived from an EMBL/GenBank/DDBJ whole genome shotgun (WGS) entry which is preliminary data.</text>
</comment>
<keyword evidence="3" id="KW-1185">Reference proteome</keyword>